<evidence type="ECO:0000313" key="3">
    <source>
        <dbReference type="Proteomes" id="UP000184212"/>
    </source>
</evidence>
<dbReference type="AlphaFoldDB" id="A0A1M5M7U9"/>
<sequence>MNLNPAKLLLIILLIAPPVFGLRAQSNPDSIVVQHNTYYVNWPSETSLAPIDCLYQTNYYRLIRKNDTYEVNGKDLSLSTVKRLVRGIEQATPRGFSIADYGIDTTWIKLHPAEILERYSNKRQIIWNPQQKAFMKKELARIANYKKFFRSLVEAGCCYGIHRNYRDEYRVQLYKSGIRSSEIISRKRNSGFYMPWITMTGDTLADFSIEENLADIIPIKTVTKPLRNKQLLKYLAKKTIDYYMPTLYQLSAYTYEAEIRELESDFKIESFEEVYGRGRYIGNEPTTIKVVLKNDLMYDNVRLNFMAIKQTHSLYSRDSVKKDYKEIVTRVQGIDFILKFLKDHPKAVLDIYYFNNRAINDYNIENVNKTPETWARHDKYVKSLEWSKERNIPLSFDVEEAIRVSRQNDCGCNYRFAENFIKKAIFFEIIDGNKNSSVWFLLPDNTVLLYLMQGTKVLDFDYTEFGESRLQYPCALFNTIGQRLVK</sequence>
<gene>
    <name evidence="2" type="ORF">SAMN04488109_1589</name>
</gene>
<dbReference type="STRING" id="947013.SAMN04488109_1589"/>
<feature type="signal peptide" evidence="1">
    <location>
        <begin position="1"/>
        <end position="21"/>
    </location>
</feature>
<reference evidence="2 3" key="1">
    <citation type="submission" date="2016-11" db="EMBL/GenBank/DDBJ databases">
        <authorList>
            <person name="Jaros S."/>
            <person name="Januszkiewicz K."/>
            <person name="Wedrychowicz H."/>
        </authorList>
    </citation>
    <scope>NUCLEOTIDE SEQUENCE [LARGE SCALE GENOMIC DNA]</scope>
    <source>
        <strain evidence="2 3">DSM 24574</strain>
    </source>
</reference>
<keyword evidence="1" id="KW-0732">Signal</keyword>
<protein>
    <submittedName>
        <fullName evidence="2">Uncharacterized protein</fullName>
    </submittedName>
</protein>
<name>A0A1M5M7U9_9BACT</name>
<dbReference type="RefSeq" id="WP_073132554.1">
    <property type="nucleotide sequence ID" value="NZ_FQWQ01000001.1"/>
</dbReference>
<accession>A0A1M5M7U9</accession>
<organism evidence="2 3">
    <name type="scientific">Chryseolinea serpens</name>
    <dbReference type="NCBI Taxonomy" id="947013"/>
    <lineage>
        <taxon>Bacteria</taxon>
        <taxon>Pseudomonadati</taxon>
        <taxon>Bacteroidota</taxon>
        <taxon>Cytophagia</taxon>
        <taxon>Cytophagales</taxon>
        <taxon>Fulvivirgaceae</taxon>
        <taxon>Chryseolinea</taxon>
    </lineage>
</organism>
<feature type="chain" id="PRO_5012657681" evidence="1">
    <location>
        <begin position="22"/>
        <end position="486"/>
    </location>
</feature>
<dbReference type="OrthoDB" id="1377053at2"/>
<keyword evidence="3" id="KW-1185">Reference proteome</keyword>
<proteinExistence type="predicted"/>
<dbReference type="EMBL" id="FQWQ01000001">
    <property type="protein sequence ID" value="SHG73019.1"/>
    <property type="molecule type" value="Genomic_DNA"/>
</dbReference>
<dbReference type="Proteomes" id="UP000184212">
    <property type="component" value="Unassembled WGS sequence"/>
</dbReference>
<evidence type="ECO:0000256" key="1">
    <source>
        <dbReference type="SAM" id="SignalP"/>
    </source>
</evidence>
<evidence type="ECO:0000313" key="2">
    <source>
        <dbReference type="EMBL" id="SHG73019.1"/>
    </source>
</evidence>